<comment type="caution">
    <text evidence="1">The sequence shown here is derived from an EMBL/GenBank/DDBJ whole genome shotgun (WGS) entry which is preliminary data.</text>
</comment>
<sequence>MSTVHHYPPADVQPVISHLNESLSSKQNLPLLLMGNGASELIDLSALTCLVNPTNPAGDKYGRGADEELHRDHVPDDPTIIVNKITQPWVGPQWRQDSAINSATHRQRRIALHAAEIKRKQMPWSVTLITLAFVSAVVKDDAYLQQTSDACNLAKKHGVPVRSGKSGYNFPAFLRIAVRSPKQTAVLRRVEPAVRRVPDGAHPMGGHTSDTQLANAAFISDSAISPAASNGSYENDSRPEVCTATEMNEMKKQFEQQAHEIGALKQ</sequence>
<dbReference type="AlphaFoldDB" id="A0A6A4ARV9"/>
<accession>A0A6A4ARV9</accession>
<evidence type="ECO:0000313" key="2">
    <source>
        <dbReference type="Proteomes" id="UP000437068"/>
    </source>
</evidence>
<evidence type="ECO:0000313" key="1">
    <source>
        <dbReference type="EMBL" id="KAE9262939.1"/>
    </source>
</evidence>
<organism evidence="1 2">
    <name type="scientific">Phytophthora fragariae</name>
    <dbReference type="NCBI Taxonomy" id="53985"/>
    <lineage>
        <taxon>Eukaryota</taxon>
        <taxon>Sar</taxon>
        <taxon>Stramenopiles</taxon>
        <taxon>Oomycota</taxon>
        <taxon>Peronosporomycetes</taxon>
        <taxon>Peronosporales</taxon>
        <taxon>Peronosporaceae</taxon>
        <taxon>Phytophthora</taxon>
    </lineage>
</organism>
<proteinExistence type="predicted"/>
<protein>
    <recommendedName>
        <fullName evidence="3">Aminotransferase class I/classII domain-containing protein</fullName>
    </recommendedName>
</protein>
<dbReference type="PANTHER" id="PTHR43799">
    <property type="entry name" value="AMINOTRANSFERASE, PUTATIVE-RELATED"/>
    <property type="match status" value="1"/>
</dbReference>
<reference evidence="1 2" key="1">
    <citation type="submission" date="2018-08" db="EMBL/GenBank/DDBJ databases">
        <title>Genomic investigation of the strawberry pathogen Phytophthora fragariae indicates pathogenicity is determined by transcriptional variation in three key races.</title>
        <authorList>
            <person name="Adams T.M."/>
            <person name="Armitage A.D."/>
            <person name="Sobczyk M.K."/>
            <person name="Bates H.J."/>
            <person name="Dunwell J.M."/>
            <person name="Nellist C.F."/>
            <person name="Harrison R.J."/>
        </authorList>
    </citation>
    <scope>NUCLEOTIDE SEQUENCE [LARGE SCALE GENOMIC DNA]</scope>
    <source>
        <strain evidence="1 2">A4</strain>
    </source>
</reference>
<evidence type="ECO:0008006" key="3">
    <source>
        <dbReference type="Google" id="ProtNLM"/>
    </source>
</evidence>
<name>A0A6A4ARV9_9STRA</name>
<dbReference type="EMBL" id="QXGE01007741">
    <property type="protein sequence ID" value="KAE9262939.1"/>
    <property type="molecule type" value="Genomic_DNA"/>
</dbReference>
<gene>
    <name evidence="1" type="ORF">PF001_g31871</name>
</gene>
<dbReference type="PANTHER" id="PTHR43799:SF1">
    <property type="entry name" value="ASPARTATE AMINOTRANSFERASE"/>
    <property type="match status" value="1"/>
</dbReference>
<dbReference type="Proteomes" id="UP000437068">
    <property type="component" value="Unassembled WGS sequence"/>
</dbReference>